<keyword evidence="3 10" id="KW-0285">Flavoprotein</keyword>
<feature type="signal peptide" evidence="12">
    <location>
        <begin position="1"/>
        <end position="30"/>
    </location>
</feature>
<evidence type="ECO:0000256" key="5">
    <source>
        <dbReference type="ARBA" id="ARBA00022723"/>
    </source>
</evidence>
<comment type="caution">
    <text evidence="13">The sequence shown here is derived from an EMBL/GenBank/DDBJ whole genome shotgun (WGS) entry which is preliminary data.</text>
</comment>
<dbReference type="Gene3D" id="3.10.520.10">
    <property type="entry name" value="ApbE-like domains"/>
    <property type="match status" value="1"/>
</dbReference>
<dbReference type="PROSITE" id="PS51318">
    <property type="entry name" value="TAT"/>
    <property type="match status" value="1"/>
</dbReference>
<comment type="similarity">
    <text evidence="10">Belongs to the ApbE family.</text>
</comment>
<evidence type="ECO:0000313" key="14">
    <source>
        <dbReference type="Proteomes" id="UP000032515"/>
    </source>
</evidence>
<dbReference type="PIRSF" id="PIRSF006268">
    <property type="entry name" value="ApbE"/>
    <property type="match status" value="1"/>
</dbReference>
<dbReference type="SUPFAM" id="SSF143631">
    <property type="entry name" value="ApbE-like"/>
    <property type="match status" value="1"/>
</dbReference>
<dbReference type="PANTHER" id="PTHR30040">
    <property type="entry name" value="THIAMINE BIOSYNTHESIS LIPOPROTEIN APBE"/>
    <property type="match status" value="1"/>
</dbReference>
<dbReference type="GO" id="GO:0046872">
    <property type="term" value="F:metal ion binding"/>
    <property type="evidence" value="ECO:0007669"/>
    <property type="project" value="UniProtKB-UniRule"/>
</dbReference>
<dbReference type="Proteomes" id="UP000032515">
    <property type="component" value="Unassembled WGS sequence"/>
</dbReference>
<evidence type="ECO:0000256" key="11">
    <source>
        <dbReference type="PIRSR" id="PIRSR006268-2"/>
    </source>
</evidence>
<evidence type="ECO:0000256" key="4">
    <source>
        <dbReference type="ARBA" id="ARBA00022679"/>
    </source>
</evidence>
<keyword evidence="6 10" id="KW-0274">FAD</keyword>
<keyword evidence="12" id="KW-0732">Signal</keyword>
<evidence type="ECO:0000256" key="3">
    <source>
        <dbReference type="ARBA" id="ARBA00022630"/>
    </source>
</evidence>
<feature type="binding site" evidence="11">
    <location>
        <position position="292"/>
    </location>
    <ligand>
        <name>Mg(2+)</name>
        <dbReference type="ChEBI" id="CHEBI:18420"/>
    </ligand>
</feature>
<dbReference type="InterPro" id="IPR024932">
    <property type="entry name" value="ApbE"/>
</dbReference>
<keyword evidence="7 10" id="KW-0460">Magnesium</keyword>
<sequence>MTQPILTRRRMIAITAALSASALLPRGAIAGVDGPVRWSGSVLGAQGSIEIFHPDRRLAQRLVHDALVQVRRLEQLFSLYQPDSAICTLNRSGVLAAPDPDMVTLLKASLEFAALTDGAFDPTVQPLWALDADFFASERASADGPSQSERAEALAKVGYRGLLVDADRVALLKPGAGITLNGIAQGYATDRVVEMLRRAGLSTSLVNMGEIRAIGARPDGTPWRVGLDDPERSGAITETIDLVDRAVATSAGSGFSFDSQGRFTHLFDPATGRSPSLYRTVSVVAPTATEADALSTAFSAMPMDRIAEVVRLRAGVRVHAMDSAGRLKICGA</sequence>
<dbReference type="RefSeq" id="WP_044416322.1">
    <property type="nucleotide sequence ID" value="NZ_JXXE01000534.1"/>
</dbReference>
<dbReference type="InterPro" id="IPR006311">
    <property type="entry name" value="TAT_signal"/>
</dbReference>
<evidence type="ECO:0000256" key="8">
    <source>
        <dbReference type="ARBA" id="ARBA00031306"/>
    </source>
</evidence>
<evidence type="ECO:0000256" key="1">
    <source>
        <dbReference type="ARBA" id="ARBA00011955"/>
    </source>
</evidence>
<accession>A0A0D7E9D7</accession>
<dbReference type="EMBL" id="JXXE01000534">
    <property type="protein sequence ID" value="KIZ37469.1"/>
    <property type="molecule type" value="Genomic_DNA"/>
</dbReference>
<gene>
    <name evidence="13" type="ORF">OO17_23615</name>
</gene>
<feature type="binding site" evidence="11">
    <location>
        <position position="182"/>
    </location>
    <ligand>
        <name>Mg(2+)</name>
        <dbReference type="ChEBI" id="CHEBI:18420"/>
    </ligand>
</feature>
<dbReference type="GO" id="GO:0016740">
    <property type="term" value="F:transferase activity"/>
    <property type="evidence" value="ECO:0007669"/>
    <property type="project" value="UniProtKB-UniRule"/>
</dbReference>
<evidence type="ECO:0000256" key="9">
    <source>
        <dbReference type="ARBA" id="ARBA00048540"/>
    </source>
</evidence>
<evidence type="ECO:0000256" key="7">
    <source>
        <dbReference type="ARBA" id="ARBA00022842"/>
    </source>
</evidence>
<keyword evidence="5 10" id="KW-0479">Metal-binding</keyword>
<dbReference type="Pfam" id="PF02424">
    <property type="entry name" value="ApbE"/>
    <property type="match status" value="1"/>
</dbReference>
<dbReference type="PATRIC" id="fig|1076.23.peg.5652"/>
<protein>
    <recommendedName>
        <fullName evidence="2 10">FAD:protein FMN transferase</fullName>
        <ecNumber evidence="1 10">2.7.1.180</ecNumber>
    </recommendedName>
    <alternativeName>
        <fullName evidence="8 10">Flavin transferase</fullName>
    </alternativeName>
</protein>
<name>A0A0D7E9D7_RHOPL</name>
<evidence type="ECO:0000256" key="12">
    <source>
        <dbReference type="SAM" id="SignalP"/>
    </source>
</evidence>
<reference evidence="13 14" key="1">
    <citation type="submission" date="2014-11" db="EMBL/GenBank/DDBJ databases">
        <title>Genomics and ecophysiology of heterotrophic nitrogen fixing bacteria isolated from estuarine surface water.</title>
        <authorList>
            <person name="Bentzon-Tilia M."/>
            <person name="Severin I."/>
            <person name="Hansen L.H."/>
            <person name="Riemann L."/>
        </authorList>
    </citation>
    <scope>NUCLEOTIDE SEQUENCE [LARGE SCALE GENOMIC DNA]</scope>
    <source>
        <strain evidence="13 14">BAL398</strain>
    </source>
</reference>
<feature type="chain" id="PRO_5039946587" description="FAD:protein FMN transferase" evidence="12">
    <location>
        <begin position="31"/>
        <end position="332"/>
    </location>
</feature>
<proteinExistence type="inferred from homology"/>
<comment type="cofactor">
    <cofactor evidence="11">
        <name>Mg(2+)</name>
        <dbReference type="ChEBI" id="CHEBI:18420"/>
    </cofactor>
    <cofactor evidence="11">
        <name>Mn(2+)</name>
        <dbReference type="ChEBI" id="CHEBI:29035"/>
    </cofactor>
    <text evidence="11">Magnesium. Can also use manganese.</text>
</comment>
<dbReference type="AlphaFoldDB" id="A0A0D7E9D7"/>
<evidence type="ECO:0000256" key="10">
    <source>
        <dbReference type="PIRNR" id="PIRNR006268"/>
    </source>
</evidence>
<comment type="catalytic activity">
    <reaction evidence="9 10">
        <text>L-threonyl-[protein] + FAD = FMN-L-threonyl-[protein] + AMP + H(+)</text>
        <dbReference type="Rhea" id="RHEA:36847"/>
        <dbReference type="Rhea" id="RHEA-COMP:11060"/>
        <dbReference type="Rhea" id="RHEA-COMP:11061"/>
        <dbReference type="ChEBI" id="CHEBI:15378"/>
        <dbReference type="ChEBI" id="CHEBI:30013"/>
        <dbReference type="ChEBI" id="CHEBI:57692"/>
        <dbReference type="ChEBI" id="CHEBI:74257"/>
        <dbReference type="ChEBI" id="CHEBI:456215"/>
        <dbReference type="EC" id="2.7.1.180"/>
    </reaction>
</comment>
<dbReference type="EC" id="2.7.1.180" evidence="1 10"/>
<evidence type="ECO:0000256" key="6">
    <source>
        <dbReference type="ARBA" id="ARBA00022827"/>
    </source>
</evidence>
<feature type="binding site" evidence="11">
    <location>
        <position position="296"/>
    </location>
    <ligand>
        <name>Mg(2+)</name>
        <dbReference type="ChEBI" id="CHEBI:18420"/>
    </ligand>
</feature>
<evidence type="ECO:0000313" key="13">
    <source>
        <dbReference type="EMBL" id="KIZ37469.1"/>
    </source>
</evidence>
<dbReference type="OrthoDB" id="9778595at2"/>
<dbReference type="InterPro" id="IPR003374">
    <property type="entry name" value="ApbE-like_sf"/>
</dbReference>
<evidence type="ECO:0000256" key="2">
    <source>
        <dbReference type="ARBA" id="ARBA00016337"/>
    </source>
</evidence>
<keyword evidence="4 10" id="KW-0808">Transferase</keyword>
<dbReference type="PANTHER" id="PTHR30040:SF2">
    <property type="entry name" value="FAD:PROTEIN FMN TRANSFERASE"/>
    <property type="match status" value="1"/>
</dbReference>
<organism evidence="13 14">
    <name type="scientific">Rhodopseudomonas palustris</name>
    <dbReference type="NCBI Taxonomy" id="1076"/>
    <lineage>
        <taxon>Bacteria</taxon>
        <taxon>Pseudomonadati</taxon>
        <taxon>Pseudomonadota</taxon>
        <taxon>Alphaproteobacteria</taxon>
        <taxon>Hyphomicrobiales</taxon>
        <taxon>Nitrobacteraceae</taxon>
        <taxon>Rhodopseudomonas</taxon>
    </lineage>
</organism>